<dbReference type="AlphaFoldDB" id="A0A6S8HY86"/>
<dbReference type="PANTHER" id="PTHR47823">
    <property type="entry name" value="ION_TRANS DOMAIN-CONTAINING PROTEIN"/>
    <property type="match status" value="1"/>
</dbReference>
<feature type="transmembrane region" description="Helical" evidence="2">
    <location>
        <begin position="363"/>
        <end position="382"/>
    </location>
</feature>
<dbReference type="SUPFAM" id="SSF81324">
    <property type="entry name" value="Voltage-gated potassium channels"/>
    <property type="match status" value="2"/>
</dbReference>
<evidence type="ECO:0000256" key="2">
    <source>
        <dbReference type="SAM" id="Phobius"/>
    </source>
</evidence>
<dbReference type="InterPro" id="IPR013099">
    <property type="entry name" value="K_chnl_dom"/>
</dbReference>
<evidence type="ECO:0000313" key="4">
    <source>
        <dbReference type="EMBL" id="CAE0402909.1"/>
    </source>
</evidence>
<feature type="compositionally biased region" description="Low complexity" evidence="1">
    <location>
        <begin position="1"/>
        <end position="13"/>
    </location>
</feature>
<dbReference type="PANTHER" id="PTHR47823:SF9">
    <property type="entry name" value="CHROMOSOME UNDETERMINED SCAFFOLD_10, WHOLE GENOME SHOTGUN SEQUENCE"/>
    <property type="match status" value="1"/>
</dbReference>
<gene>
    <name evidence="4" type="ORF">ACOF00016_LOCUS1150</name>
    <name evidence="5" type="ORF">ACOF00016_LOCUS1151</name>
</gene>
<feature type="domain" description="Potassium channel" evidence="3">
    <location>
        <begin position="311"/>
        <end position="382"/>
    </location>
</feature>
<feature type="domain" description="Potassium channel" evidence="3">
    <location>
        <begin position="187"/>
        <end position="260"/>
    </location>
</feature>
<reference evidence="4" key="1">
    <citation type="submission" date="2021-01" db="EMBL/GenBank/DDBJ databases">
        <authorList>
            <person name="Corre E."/>
            <person name="Pelletier E."/>
            <person name="Niang G."/>
            <person name="Scheremetjew M."/>
            <person name="Finn R."/>
            <person name="Kale V."/>
            <person name="Holt S."/>
            <person name="Cochrane G."/>
            <person name="Meng A."/>
            <person name="Brown T."/>
            <person name="Cohen L."/>
        </authorList>
    </citation>
    <scope>NUCLEOTIDE SEQUENCE</scope>
    <source>
        <strain evidence="4">CCMP127</strain>
    </source>
</reference>
<evidence type="ECO:0000256" key="1">
    <source>
        <dbReference type="SAM" id="MobiDB-lite"/>
    </source>
</evidence>
<dbReference type="Gene3D" id="1.10.287.70">
    <property type="match status" value="2"/>
</dbReference>
<protein>
    <recommendedName>
        <fullName evidence="3">Potassium channel domain-containing protein</fullName>
    </recommendedName>
</protein>
<proteinExistence type="predicted"/>
<feature type="region of interest" description="Disordered" evidence="1">
    <location>
        <begin position="1"/>
        <end position="34"/>
    </location>
</feature>
<name>A0A6S8HY86_9STRA</name>
<evidence type="ECO:0000313" key="5">
    <source>
        <dbReference type="EMBL" id="CAE0402910.1"/>
    </source>
</evidence>
<keyword evidence="2" id="KW-0812">Transmembrane</keyword>
<sequence>MTEPTATAPATTTKGSDDSATLQEDVETPRRLKSLDAGQSEVEQIAERIETRRQNRVCVTYGARLRFLKDCYKLSYKEGGERGRISAEHLIEYRDRVVQERENRQSGILYDICTAVGLYNDLDCLVIILDRAVQVTQEAGYHHLYYSDFNFDHVRVVTRFPMFRNEFRTACLIVFLFYLFTPILFCNMMDESNICGGTDFSENKDYVGWVSALYFASTTMSTVGYGDLSVSQDDKWKSFIGSMYMLLAMGVAVTAFSATAAASLSPLENVFDRIFARWDVKGDEMFLHDRIRRLKFLKFTELLVEIFTFIAVGVFAARIAIQYEDDPDRQWNWMTTFYWAVQTTTTIGYGDLDQPFGLRYFKIVYLMASTVLVGNALGKLGSLRQELSEIRRQHAWDRRKISKRFINEMQAYEHDDKVDQYEFLVASLISLGKISSEDVKPIMDKFRALAGEKGFITAEDVADFAQDSSSNALLEDAHVGHSD</sequence>
<evidence type="ECO:0000259" key="3">
    <source>
        <dbReference type="Pfam" id="PF07885"/>
    </source>
</evidence>
<dbReference type="EMBL" id="HBIM01001325">
    <property type="protein sequence ID" value="CAE0402910.1"/>
    <property type="molecule type" value="Transcribed_RNA"/>
</dbReference>
<dbReference type="Pfam" id="PF07885">
    <property type="entry name" value="Ion_trans_2"/>
    <property type="match status" value="2"/>
</dbReference>
<organism evidence="4">
    <name type="scientific">Amphora coffeiformis</name>
    <dbReference type="NCBI Taxonomy" id="265554"/>
    <lineage>
        <taxon>Eukaryota</taxon>
        <taxon>Sar</taxon>
        <taxon>Stramenopiles</taxon>
        <taxon>Ochrophyta</taxon>
        <taxon>Bacillariophyta</taxon>
        <taxon>Bacillariophyceae</taxon>
        <taxon>Bacillariophycidae</taxon>
        <taxon>Thalassiophysales</taxon>
        <taxon>Catenulaceae</taxon>
        <taxon>Amphora</taxon>
    </lineage>
</organism>
<feature type="transmembrane region" description="Helical" evidence="2">
    <location>
        <begin position="302"/>
        <end position="321"/>
    </location>
</feature>
<keyword evidence="2" id="KW-1133">Transmembrane helix</keyword>
<accession>A0A6S8HY86</accession>
<feature type="transmembrane region" description="Helical" evidence="2">
    <location>
        <begin position="167"/>
        <end position="185"/>
    </location>
</feature>
<dbReference type="EMBL" id="HBIM01001324">
    <property type="protein sequence ID" value="CAE0402909.1"/>
    <property type="molecule type" value="Transcribed_RNA"/>
</dbReference>
<feature type="transmembrane region" description="Helical" evidence="2">
    <location>
        <begin position="245"/>
        <end position="267"/>
    </location>
</feature>
<feature type="transmembrane region" description="Helical" evidence="2">
    <location>
        <begin position="206"/>
        <end position="225"/>
    </location>
</feature>
<keyword evidence="2" id="KW-0472">Membrane</keyword>